<dbReference type="AlphaFoldDB" id="A0A0E9VK45"/>
<sequence length="86" mass="9996">MILQCPVRPCISNMAESATLHIAAETYSYSQIQQNYRTKQHPFSSNADILDAVLYSQNLVILKRYQVNSFTNRYFLVLPGYWNAYL</sequence>
<accession>A0A0E9VK45</accession>
<dbReference type="EMBL" id="GBXM01030145">
    <property type="protein sequence ID" value="JAH78432.1"/>
    <property type="molecule type" value="Transcribed_RNA"/>
</dbReference>
<reference evidence="1" key="2">
    <citation type="journal article" date="2015" name="Fish Shellfish Immunol.">
        <title>Early steps in the European eel (Anguilla anguilla)-Vibrio vulnificus interaction in the gills: Role of the RtxA13 toxin.</title>
        <authorList>
            <person name="Callol A."/>
            <person name="Pajuelo D."/>
            <person name="Ebbesson L."/>
            <person name="Teles M."/>
            <person name="MacKenzie S."/>
            <person name="Amaro C."/>
        </authorList>
    </citation>
    <scope>NUCLEOTIDE SEQUENCE</scope>
</reference>
<proteinExistence type="predicted"/>
<evidence type="ECO:0000313" key="1">
    <source>
        <dbReference type="EMBL" id="JAH78432.1"/>
    </source>
</evidence>
<reference evidence="1" key="1">
    <citation type="submission" date="2014-11" db="EMBL/GenBank/DDBJ databases">
        <authorList>
            <person name="Amaro Gonzalez C."/>
        </authorList>
    </citation>
    <scope>NUCLEOTIDE SEQUENCE</scope>
</reference>
<name>A0A0E9VK45_ANGAN</name>
<protein>
    <submittedName>
        <fullName evidence="1">Uncharacterized protein</fullName>
    </submittedName>
</protein>
<organism evidence="1">
    <name type="scientific">Anguilla anguilla</name>
    <name type="common">European freshwater eel</name>
    <name type="synonym">Muraena anguilla</name>
    <dbReference type="NCBI Taxonomy" id="7936"/>
    <lineage>
        <taxon>Eukaryota</taxon>
        <taxon>Metazoa</taxon>
        <taxon>Chordata</taxon>
        <taxon>Craniata</taxon>
        <taxon>Vertebrata</taxon>
        <taxon>Euteleostomi</taxon>
        <taxon>Actinopterygii</taxon>
        <taxon>Neopterygii</taxon>
        <taxon>Teleostei</taxon>
        <taxon>Anguilliformes</taxon>
        <taxon>Anguillidae</taxon>
        <taxon>Anguilla</taxon>
    </lineage>
</organism>